<dbReference type="GeneID" id="93351374"/>
<name>A0A378TV46_NEIEL</name>
<proteinExistence type="predicted"/>
<reference evidence="1 2" key="1">
    <citation type="submission" date="2018-06" db="EMBL/GenBank/DDBJ databases">
        <authorList>
            <consortium name="Pathogen Informatics"/>
            <person name="Doyle S."/>
        </authorList>
    </citation>
    <scope>NUCLEOTIDE SEQUENCE [LARGE SCALE GENOMIC DNA]</scope>
    <source>
        <strain evidence="1 2">NCTC10660</strain>
    </source>
</reference>
<dbReference type="EMBL" id="UGQW01000002">
    <property type="protein sequence ID" value="STZ66895.1"/>
    <property type="molecule type" value="Genomic_DNA"/>
</dbReference>
<organism evidence="1 2">
    <name type="scientific">Neisseria elongata</name>
    <dbReference type="NCBI Taxonomy" id="495"/>
    <lineage>
        <taxon>Bacteria</taxon>
        <taxon>Pseudomonadati</taxon>
        <taxon>Pseudomonadota</taxon>
        <taxon>Betaproteobacteria</taxon>
        <taxon>Neisseriales</taxon>
        <taxon>Neisseriaceae</taxon>
        <taxon>Neisseria</taxon>
    </lineage>
</organism>
<dbReference type="RefSeq" id="WP_074894484.1">
    <property type="nucleotide sequence ID" value="NZ_CP031252.1"/>
</dbReference>
<dbReference type="Proteomes" id="UP000254927">
    <property type="component" value="Unassembled WGS sequence"/>
</dbReference>
<dbReference type="AlphaFoldDB" id="A0A378TV46"/>
<accession>A0A378TV46</accession>
<evidence type="ECO:0000313" key="2">
    <source>
        <dbReference type="Proteomes" id="UP000254927"/>
    </source>
</evidence>
<sequence>MSGIKLKNDIMADGSRLFLQLPQTCPPSRLMWRIIRFGGLPTAFRPDLVTDETWMDFRYKGWKFSIHNPYGEYWFFAENSECPEDILHRLAEYFLRLSGQNSGG</sequence>
<protein>
    <submittedName>
        <fullName evidence="1">Uncharacterized protein</fullName>
    </submittedName>
</protein>
<gene>
    <name evidence="1" type="ORF">NCTC10660_00361</name>
</gene>
<evidence type="ECO:0000313" key="1">
    <source>
        <dbReference type="EMBL" id="STZ66895.1"/>
    </source>
</evidence>